<gene>
    <name evidence="2" type="ORF">UFOVP1169_9</name>
</gene>
<organism evidence="2">
    <name type="scientific">uncultured Caudovirales phage</name>
    <dbReference type="NCBI Taxonomy" id="2100421"/>
    <lineage>
        <taxon>Viruses</taxon>
        <taxon>Duplodnaviria</taxon>
        <taxon>Heunggongvirae</taxon>
        <taxon>Uroviricota</taxon>
        <taxon>Caudoviricetes</taxon>
        <taxon>Peduoviridae</taxon>
        <taxon>Maltschvirus</taxon>
        <taxon>Maltschvirus maltsch</taxon>
    </lineage>
</organism>
<accession>A0A6J5QT97</accession>
<protein>
    <submittedName>
        <fullName evidence="2">Uncharacterized protein</fullName>
    </submittedName>
</protein>
<dbReference type="EMBL" id="LR797114">
    <property type="protein sequence ID" value="CAB4187813.1"/>
    <property type="molecule type" value="Genomic_DNA"/>
</dbReference>
<reference evidence="2" key="1">
    <citation type="submission" date="2020-05" db="EMBL/GenBank/DDBJ databases">
        <authorList>
            <person name="Chiriac C."/>
            <person name="Salcher M."/>
            <person name="Ghai R."/>
            <person name="Kavagutti S V."/>
        </authorList>
    </citation>
    <scope>NUCLEOTIDE SEQUENCE</scope>
</reference>
<evidence type="ECO:0000256" key="1">
    <source>
        <dbReference type="SAM" id="MobiDB-lite"/>
    </source>
</evidence>
<proteinExistence type="predicted"/>
<name>A0A6J5QT97_9CAUD</name>
<sequence>MLPNGTYTHEHDSYAAENNVNKDMVVPIFYREKHINQKKSQQAGRSVYDEYDAAKFLVPGDNTYEHRERVTDEHKRRFARQWAAYEAGKEQVNGMPLESWYKIANNPGLIEEMRALRIRSVEDLASVTDNTVTGYMWGLEWRKKAQDEVASWKAKEALVEANSELMEQMKAMAARLAELEAASAEPEKRGPGRPPKTA</sequence>
<feature type="region of interest" description="Disordered" evidence="1">
    <location>
        <begin position="178"/>
        <end position="198"/>
    </location>
</feature>
<evidence type="ECO:0000313" key="2">
    <source>
        <dbReference type="EMBL" id="CAB4187813.1"/>
    </source>
</evidence>